<dbReference type="SUPFAM" id="SSF111369">
    <property type="entry name" value="HlyD-like secretion proteins"/>
    <property type="match status" value="1"/>
</dbReference>
<feature type="domain" description="Lipoyl-binding" evidence="1">
    <location>
        <begin position="38"/>
        <end position="89"/>
    </location>
</feature>
<dbReference type="EMBL" id="UFVR01000004">
    <property type="protein sequence ID" value="SUX48695.1"/>
    <property type="molecule type" value="Genomic_DNA"/>
</dbReference>
<dbReference type="PANTHER" id="PTHR30158">
    <property type="entry name" value="ACRA/E-RELATED COMPONENT OF DRUG EFFLUX TRANSPORTER"/>
    <property type="match status" value="1"/>
</dbReference>
<dbReference type="Proteomes" id="UP000254282">
    <property type="component" value="Unassembled WGS sequence"/>
</dbReference>
<dbReference type="AlphaFoldDB" id="A0A381FQ80"/>
<evidence type="ECO:0000259" key="1">
    <source>
        <dbReference type="Pfam" id="PF00364"/>
    </source>
</evidence>
<reference evidence="2 3" key="1">
    <citation type="submission" date="2018-06" db="EMBL/GenBank/DDBJ databases">
        <authorList>
            <consortium name="Pathogen Informatics"/>
            <person name="Doyle S."/>
        </authorList>
    </citation>
    <scope>NUCLEOTIDE SEQUENCE [LARGE SCALE GENOMIC DNA]</scope>
    <source>
        <strain evidence="2 3">NCTC13532</strain>
    </source>
</reference>
<keyword evidence="2" id="KW-0449">Lipoprotein</keyword>
<protein>
    <submittedName>
        <fullName evidence="2">Periplasmic multidrug efflux lipoprotein</fullName>
    </submittedName>
</protein>
<sequence length="94" mass="10580">MNTMKIIWCNVALICVLSCNKNKTNKVSQNKEVPVLQVAKKDTLISTQFVADIQAKSNVEMRARIGGIIQKIYVNEGQFVKRGQPLFKINDAEL</sequence>
<proteinExistence type="predicted"/>
<dbReference type="Pfam" id="PF00364">
    <property type="entry name" value="Biotin_lipoyl"/>
    <property type="match status" value="1"/>
</dbReference>
<accession>A0A381FQ80</accession>
<dbReference type="GO" id="GO:0005886">
    <property type="term" value="C:plasma membrane"/>
    <property type="evidence" value="ECO:0007669"/>
    <property type="project" value="TreeGrafter"/>
</dbReference>
<name>A0A381FQ80_9FLAO</name>
<evidence type="ECO:0000313" key="3">
    <source>
        <dbReference type="Proteomes" id="UP000254282"/>
    </source>
</evidence>
<dbReference type="Gene3D" id="2.40.50.100">
    <property type="match status" value="1"/>
</dbReference>
<dbReference type="InterPro" id="IPR000089">
    <property type="entry name" value="Biotin_lipoyl"/>
</dbReference>
<gene>
    <name evidence="2" type="ORF">NCTC13532_04315</name>
</gene>
<dbReference type="GO" id="GO:0046677">
    <property type="term" value="P:response to antibiotic"/>
    <property type="evidence" value="ECO:0007669"/>
    <property type="project" value="TreeGrafter"/>
</dbReference>
<organism evidence="2 3">
    <name type="scientific">Chryseobacterium indoltheticum</name>
    <dbReference type="NCBI Taxonomy" id="254"/>
    <lineage>
        <taxon>Bacteria</taxon>
        <taxon>Pseudomonadati</taxon>
        <taxon>Bacteroidota</taxon>
        <taxon>Flavobacteriia</taxon>
        <taxon>Flavobacteriales</taxon>
        <taxon>Weeksellaceae</taxon>
        <taxon>Chryseobacterium group</taxon>
        <taxon>Chryseobacterium</taxon>
    </lineage>
</organism>
<evidence type="ECO:0000313" key="2">
    <source>
        <dbReference type="EMBL" id="SUX48695.1"/>
    </source>
</evidence>